<evidence type="ECO:0000256" key="2">
    <source>
        <dbReference type="ARBA" id="ARBA00023125"/>
    </source>
</evidence>
<keyword evidence="6" id="KW-1185">Reference proteome</keyword>
<keyword evidence="3" id="KW-0804">Transcription</keyword>
<keyword evidence="1" id="KW-0805">Transcription regulation</keyword>
<dbReference type="PANTHER" id="PTHR43537">
    <property type="entry name" value="TRANSCRIPTIONAL REGULATOR, GNTR FAMILY"/>
    <property type="match status" value="1"/>
</dbReference>
<dbReference type="Pfam" id="PF00392">
    <property type="entry name" value="GntR"/>
    <property type="match status" value="1"/>
</dbReference>
<evidence type="ECO:0000259" key="4">
    <source>
        <dbReference type="PROSITE" id="PS50949"/>
    </source>
</evidence>
<dbReference type="RefSeq" id="WP_068502166.1">
    <property type="nucleotide sequence ID" value="NZ_LWQU01000152.1"/>
</dbReference>
<dbReference type="Gene3D" id="1.10.10.10">
    <property type="entry name" value="Winged helix-like DNA-binding domain superfamily/Winged helix DNA-binding domain"/>
    <property type="match status" value="1"/>
</dbReference>
<sequence>MHSLMQDGDGWRISGPDGSVRLSADQAVLMAQHILRIEQDEPAARGKVGDDASETLTQRVIRLIQADLGSGAFVPGQRLDESSLARRYGVSRTPVREALTQLAASGQIIRMPRRGCRVAGAKLAAAE</sequence>
<evidence type="ECO:0000313" key="5">
    <source>
        <dbReference type="EMBL" id="OAN48975.1"/>
    </source>
</evidence>
<dbReference type="SMART" id="SM00345">
    <property type="entry name" value="HTH_GNTR"/>
    <property type="match status" value="1"/>
</dbReference>
<dbReference type="CDD" id="cd07377">
    <property type="entry name" value="WHTH_GntR"/>
    <property type="match status" value="1"/>
</dbReference>
<dbReference type="SUPFAM" id="SSF46785">
    <property type="entry name" value="Winged helix' DNA-binding domain"/>
    <property type="match status" value="1"/>
</dbReference>
<dbReference type="PANTHER" id="PTHR43537:SF49">
    <property type="entry name" value="TRANSCRIPTIONAL REGULATORY PROTEIN"/>
    <property type="match status" value="1"/>
</dbReference>
<feature type="domain" description="HTH gntR-type" evidence="4">
    <location>
        <begin position="54"/>
        <end position="121"/>
    </location>
</feature>
<dbReference type="GO" id="GO:0003677">
    <property type="term" value="F:DNA binding"/>
    <property type="evidence" value="ECO:0007669"/>
    <property type="project" value="UniProtKB-KW"/>
</dbReference>
<accession>A0A178MLP1</accession>
<name>A0A178MLP1_9PROT</name>
<evidence type="ECO:0000313" key="6">
    <source>
        <dbReference type="Proteomes" id="UP000078543"/>
    </source>
</evidence>
<dbReference type="Proteomes" id="UP000078543">
    <property type="component" value="Unassembled WGS sequence"/>
</dbReference>
<dbReference type="STRING" id="1437059.A6A05_03035"/>
<gene>
    <name evidence="5" type="ORF">A6A05_03035</name>
</gene>
<dbReference type="EMBL" id="LWQU01000152">
    <property type="protein sequence ID" value="OAN48975.1"/>
    <property type="molecule type" value="Genomic_DNA"/>
</dbReference>
<dbReference type="AlphaFoldDB" id="A0A178MLP1"/>
<evidence type="ECO:0000256" key="1">
    <source>
        <dbReference type="ARBA" id="ARBA00023015"/>
    </source>
</evidence>
<dbReference type="PRINTS" id="PR00035">
    <property type="entry name" value="HTHGNTR"/>
</dbReference>
<dbReference type="InterPro" id="IPR036390">
    <property type="entry name" value="WH_DNA-bd_sf"/>
</dbReference>
<dbReference type="InterPro" id="IPR036388">
    <property type="entry name" value="WH-like_DNA-bd_sf"/>
</dbReference>
<comment type="caution">
    <text evidence="5">The sequence shown here is derived from an EMBL/GenBank/DDBJ whole genome shotgun (WGS) entry which is preliminary data.</text>
</comment>
<proteinExistence type="predicted"/>
<dbReference type="InterPro" id="IPR000524">
    <property type="entry name" value="Tscrpt_reg_HTH_GntR"/>
</dbReference>
<dbReference type="PROSITE" id="PS50949">
    <property type="entry name" value="HTH_GNTR"/>
    <property type="match status" value="1"/>
</dbReference>
<evidence type="ECO:0000256" key="3">
    <source>
        <dbReference type="ARBA" id="ARBA00023163"/>
    </source>
</evidence>
<dbReference type="GO" id="GO:0003700">
    <property type="term" value="F:DNA-binding transcription factor activity"/>
    <property type="evidence" value="ECO:0007669"/>
    <property type="project" value="InterPro"/>
</dbReference>
<protein>
    <recommendedName>
        <fullName evidence="4">HTH gntR-type domain-containing protein</fullName>
    </recommendedName>
</protein>
<reference evidence="5 6" key="1">
    <citation type="submission" date="2016-04" db="EMBL/GenBank/DDBJ databases">
        <title>Draft genome sequence of freshwater magnetotactic bacteria Magnetospirillum marisnigri SP-1 and Magnetospirillum moscoviense BB-1.</title>
        <authorList>
            <person name="Koziaeva V."/>
            <person name="Dziuba M.V."/>
            <person name="Ivanov T.M."/>
            <person name="Kuznetsov B."/>
            <person name="Grouzdev D.S."/>
        </authorList>
    </citation>
    <scope>NUCLEOTIDE SEQUENCE [LARGE SCALE GENOMIC DNA]</scope>
    <source>
        <strain evidence="5 6">BB-1</strain>
    </source>
</reference>
<keyword evidence="2" id="KW-0238">DNA-binding</keyword>
<organism evidence="5 6">
    <name type="scientific">Magnetospirillum moscoviense</name>
    <dbReference type="NCBI Taxonomy" id="1437059"/>
    <lineage>
        <taxon>Bacteria</taxon>
        <taxon>Pseudomonadati</taxon>
        <taxon>Pseudomonadota</taxon>
        <taxon>Alphaproteobacteria</taxon>
        <taxon>Rhodospirillales</taxon>
        <taxon>Rhodospirillaceae</taxon>
        <taxon>Magnetospirillum</taxon>
    </lineage>
</organism>